<accession>A0AAN6PU89</accession>
<feature type="compositionally biased region" description="Pro residues" evidence="1">
    <location>
        <begin position="1"/>
        <end position="13"/>
    </location>
</feature>
<feature type="region of interest" description="Disordered" evidence="1">
    <location>
        <begin position="105"/>
        <end position="152"/>
    </location>
</feature>
<feature type="compositionally biased region" description="Low complexity" evidence="1">
    <location>
        <begin position="121"/>
        <end position="130"/>
    </location>
</feature>
<reference evidence="2" key="2">
    <citation type="submission" date="2023-05" db="EMBL/GenBank/DDBJ databases">
        <authorList>
            <consortium name="Lawrence Berkeley National Laboratory"/>
            <person name="Steindorff A."/>
            <person name="Hensen N."/>
            <person name="Bonometti L."/>
            <person name="Westerberg I."/>
            <person name="Brannstrom I.O."/>
            <person name="Guillou S."/>
            <person name="Cros-Aarteil S."/>
            <person name="Calhoun S."/>
            <person name="Haridas S."/>
            <person name="Kuo A."/>
            <person name="Mondo S."/>
            <person name="Pangilinan J."/>
            <person name="Riley R."/>
            <person name="Labutti K."/>
            <person name="Andreopoulos B."/>
            <person name="Lipzen A."/>
            <person name="Chen C."/>
            <person name="Yanf M."/>
            <person name="Daum C."/>
            <person name="Ng V."/>
            <person name="Clum A."/>
            <person name="Ohm R."/>
            <person name="Martin F."/>
            <person name="Silar P."/>
            <person name="Natvig D."/>
            <person name="Lalanne C."/>
            <person name="Gautier V."/>
            <person name="Ament-Velasquez S.L."/>
            <person name="Kruys A."/>
            <person name="Hutchinson M.I."/>
            <person name="Powell A.J."/>
            <person name="Barry K."/>
            <person name="Miller A.N."/>
            <person name="Grigoriev I.V."/>
            <person name="Debuchy R."/>
            <person name="Gladieux P."/>
            <person name="Thoren M.H."/>
            <person name="Johannesson H."/>
        </authorList>
    </citation>
    <scope>NUCLEOTIDE SEQUENCE</scope>
    <source>
        <strain evidence="2">CBS 757.83</strain>
    </source>
</reference>
<feature type="region of interest" description="Disordered" evidence="1">
    <location>
        <begin position="1"/>
        <end position="44"/>
    </location>
</feature>
<evidence type="ECO:0000256" key="1">
    <source>
        <dbReference type="SAM" id="MobiDB-lite"/>
    </source>
</evidence>
<evidence type="ECO:0000313" key="3">
    <source>
        <dbReference type="Proteomes" id="UP001305647"/>
    </source>
</evidence>
<sequence>MSNSPPPTPPPPASFSRKHESSPAIYRKAKTSSNSPRPVSRHHVCRVRAGLTSARHRPESDRHTTVQRVLLSRTPLQADIARTRLPHSLRAPWRQRHVPRLMCSRAGSEVPRKGPRENSQAAFRGFVGVGRRSGDAMGRPRRVESQKALVCS</sequence>
<reference evidence="2" key="1">
    <citation type="journal article" date="2023" name="Mol. Phylogenet. Evol.">
        <title>Genome-scale phylogeny and comparative genomics of the fungal order Sordariales.</title>
        <authorList>
            <person name="Hensen N."/>
            <person name="Bonometti L."/>
            <person name="Westerberg I."/>
            <person name="Brannstrom I.O."/>
            <person name="Guillou S."/>
            <person name="Cros-Aarteil S."/>
            <person name="Calhoun S."/>
            <person name="Haridas S."/>
            <person name="Kuo A."/>
            <person name="Mondo S."/>
            <person name="Pangilinan J."/>
            <person name="Riley R."/>
            <person name="LaButti K."/>
            <person name="Andreopoulos B."/>
            <person name="Lipzen A."/>
            <person name="Chen C."/>
            <person name="Yan M."/>
            <person name="Daum C."/>
            <person name="Ng V."/>
            <person name="Clum A."/>
            <person name="Steindorff A."/>
            <person name="Ohm R.A."/>
            <person name="Martin F."/>
            <person name="Silar P."/>
            <person name="Natvig D.O."/>
            <person name="Lalanne C."/>
            <person name="Gautier V."/>
            <person name="Ament-Velasquez S.L."/>
            <person name="Kruys A."/>
            <person name="Hutchinson M.I."/>
            <person name="Powell A.J."/>
            <person name="Barry K."/>
            <person name="Miller A.N."/>
            <person name="Grigoriev I.V."/>
            <person name="Debuchy R."/>
            <person name="Gladieux P."/>
            <person name="Hiltunen Thoren M."/>
            <person name="Johannesson H."/>
        </authorList>
    </citation>
    <scope>NUCLEOTIDE SEQUENCE</scope>
    <source>
        <strain evidence="2">CBS 757.83</strain>
    </source>
</reference>
<keyword evidence="3" id="KW-1185">Reference proteome</keyword>
<organism evidence="2 3">
    <name type="scientific">Parathielavia hyrcaniae</name>
    <dbReference type="NCBI Taxonomy" id="113614"/>
    <lineage>
        <taxon>Eukaryota</taxon>
        <taxon>Fungi</taxon>
        <taxon>Dikarya</taxon>
        <taxon>Ascomycota</taxon>
        <taxon>Pezizomycotina</taxon>
        <taxon>Sordariomycetes</taxon>
        <taxon>Sordariomycetidae</taxon>
        <taxon>Sordariales</taxon>
        <taxon>Chaetomiaceae</taxon>
        <taxon>Parathielavia</taxon>
    </lineage>
</organism>
<protein>
    <submittedName>
        <fullName evidence="2">Uncharacterized protein</fullName>
    </submittedName>
</protein>
<evidence type="ECO:0000313" key="2">
    <source>
        <dbReference type="EMBL" id="KAK4098072.1"/>
    </source>
</evidence>
<name>A0AAN6PU89_9PEZI</name>
<proteinExistence type="predicted"/>
<gene>
    <name evidence="2" type="ORF">N658DRAFT_252486</name>
</gene>
<dbReference type="AlphaFoldDB" id="A0AAN6PU89"/>
<comment type="caution">
    <text evidence="2">The sequence shown here is derived from an EMBL/GenBank/DDBJ whole genome shotgun (WGS) entry which is preliminary data.</text>
</comment>
<dbReference type="EMBL" id="MU863663">
    <property type="protein sequence ID" value="KAK4098072.1"/>
    <property type="molecule type" value="Genomic_DNA"/>
</dbReference>
<dbReference type="Proteomes" id="UP001305647">
    <property type="component" value="Unassembled WGS sequence"/>
</dbReference>